<name>A3V5X2_9RHOB</name>
<dbReference type="Gene3D" id="3.40.630.30">
    <property type="match status" value="1"/>
</dbReference>
<evidence type="ECO:0000256" key="5">
    <source>
        <dbReference type="ARBA" id="ARBA00023315"/>
    </source>
</evidence>
<dbReference type="InterPro" id="IPR052351">
    <property type="entry name" value="Ornithine_N-alpha-AT"/>
</dbReference>
<evidence type="ECO:0000313" key="12">
    <source>
        <dbReference type="Proteomes" id="UP000004507"/>
    </source>
</evidence>
<keyword evidence="4" id="KW-0443">Lipid metabolism</keyword>
<dbReference type="RefSeq" id="WP_007204834.1">
    <property type="nucleotide sequence ID" value="NZ_CH672414.1"/>
</dbReference>
<dbReference type="PANTHER" id="PTHR37323:SF1">
    <property type="entry name" value="L-ORNITHINE N(ALPHA)-ACYLTRANSFERASE"/>
    <property type="match status" value="1"/>
</dbReference>
<keyword evidence="12" id="KW-1185">Reference proteome</keyword>
<protein>
    <recommendedName>
        <fullName evidence="8">L-ornithine N(alpha)-acyltransferase</fullName>
        <ecNumber evidence="7">2.3.2.30</ecNumber>
    </recommendedName>
</protein>
<dbReference type="SUPFAM" id="SSF55729">
    <property type="entry name" value="Acyl-CoA N-acyltransferases (Nat)"/>
    <property type="match status" value="1"/>
</dbReference>
<sequence length="271" mass="29850">MNEMQDPPPDLETGHRMPPHFAVSIAQNICDVQAAQRLRYLVFVSELGGDGPLVDHDAQLEQDRFDAHAVHLLLRDTTRAENDQVVGVYRLLTEKAAVAAGRFYCESEYDLSRLKTSGLRLLELGRSCLHPDYRGGMAMMHLWQALAAYVQAQKIDVLFGVASFHGTDLKHLGGPLSLLFHRHLAPEPFLVQAKGAGAVDFAPLPADQIDRVAAMRDTPPLIKAYLRIGGVVGQGVYVDHAFNTTDVCLILPTACISTRQKQIYSRPLSDG</sequence>
<dbReference type="AlphaFoldDB" id="A3V5X2"/>
<evidence type="ECO:0000256" key="4">
    <source>
        <dbReference type="ARBA" id="ARBA00023098"/>
    </source>
</evidence>
<dbReference type="eggNOG" id="COG3176">
    <property type="taxonomic scope" value="Bacteria"/>
</dbReference>
<dbReference type="Pfam" id="PF13444">
    <property type="entry name" value="Acetyltransf_5"/>
    <property type="match status" value="1"/>
</dbReference>
<gene>
    <name evidence="11" type="ORF">SKA53_04393</name>
</gene>
<keyword evidence="3" id="KW-0808">Transferase</keyword>
<keyword evidence="2" id="KW-0444">Lipid biosynthesis</keyword>
<dbReference type="Proteomes" id="UP000004507">
    <property type="component" value="Unassembled WGS sequence"/>
</dbReference>
<organism evidence="11 12">
    <name type="scientific">Yoonia vestfoldensis SKA53</name>
    <dbReference type="NCBI Taxonomy" id="314232"/>
    <lineage>
        <taxon>Bacteria</taxon>
        <taxon>Pseudomonadati</taxon>
        <taxon>Pseudomonadota</taxon>
        <taxon>Alphaproteobacteria</taxon>
        <taxon>Rhodobacterales</taxon>
        <taxon>Paracoccaceae</taxon>
        <taxon>Yoonia</taxon>
    </lineage>
</organism>
<comment type="function">
    <text evidence="9">Catalyzes the first step in the biosynthesis of ornithine lipids, which are phosphorus-free membrane lipids. Catalyzes the 3-hydroxyacyl-acyl carrier protein-dependent acylation of ornithine to form lyso-ornithine lipid (LOL).</text>
</comment>
<comment type="caution">
    <text evidence="11">The sequence shown here is derived from an EMBL/GenBank/DDBJ whole genome shotgun (WGS) entry which is preliminary data.</text>
</comment>
<dbReference type="EMBL" id="AAMS01000005">
    <property type="protein sequence ID" value="EAQ06296.1"/>
    <property type="molecule type" value="Genomic_DNA"/>
</dbReference>
<evidence type="ECO:0000313" key="11">
    <source>
        <dbReference type="EMBL" id="EAQ06296.1"/>
    </source>
</evidence>
<proteinExistence type="inferred from homology"/>
<dbReference type="InterPro" id="IPR016181">
    <property type="entry name" value="Acyl_CoA_acyltransferase"/>
</dbReference>
<accession>A3V5X2</accession>
<comment type="catalytic activity">
    <reaction evidence="10">
        <text>a (3R)-hydroxyacyl-[ACP] + L-ornithine = a lyso-ornithine lipid + holo-[ACP] + H(+)</text>
        <dbReference type="Rhea" id="RHEA:20633"/>
        <dbReference type="Rhea" id="RHEA-COMP:9685"/>
        <dbReference type="Rhea" id="RHEA-COMP:9945"/>
        <dbReference type="ChEBI" id="CHEBI:15378"/>
        <dbReference type="ChEBI" id="CHEBI:46911"/>
        <dbReference type="ChEBI" id="CHEBI:64479"/>
        <dbReference type="ChEBI" id="CHEBI:78827"/>
        <dbReference type="ChEBI" id="CHEBI:138482"/>
        <dbReference type="EC" id="2.3.2.30"/>
    </reaction>
    <physiologicalReaction direction="left-to-right" evidence="10">
        <dbReference type="Rhea" id="RHEA:20634"/>
    </physiologicalReaction>
</comment>
<keyword evidence="5" id="KW-0012">Acyltransferase</keyword>
<dbReference type="GO" id="GO:0006629">
    <property type="term" value="P:lipid metabolic process"/>
    <property type="evidence" value="ECO:0007669"/>
    <property type="project" value="UniProtKB-KW"/>
</dbReference>
<evidence type="ECO:0000256" key="6">
    <source>
        <dbReference type="ARBA" id="ARBA00038095"/>
    </source>
</evidence>
<dbReference type="PANTHER" id="PTHR37323">
    <property type="entry name" value="GCN5-RELATED N-ACETYLTRANSFERASE"/>
    <property type="match status" value="1"/>
</dbReference>
<dbReference type="HOGENOM" id="CLU_058962_1_1_5"/>
<evidence type="ECO:0000256" key="1">
    <source>
        <dbReference type="ARBA" id="ARBA00005189"/>
    </source>
</evidence>
<reference evidence="11 12" key="1">
    <citation type="submission" date="2006-01" db="EMBL/GenBank/DDBJ databases">
        <authorList>
            <person name="Hagstrom A."/>
            <person name="Ferriera S."/>
            <person name="Johnson J."/>
            <person name="Kravitz S."/>
            <person name="Halpern A."/>
            <person name="Remington K."/>
            <person name="Beeson K."/>
            <person name="Tran B."/>
            <person name="Rogers Y.-H."/>
            <person name="Friedman R."/>
            <person name="Venter J.C."/>
        </authorList>
    </citation>
    <scope>NUCLEOTIDE SEQUENCE [LARGE SCALE GENOMIC DNA]</scope>
    <source>
        <strain evidence="11 12">SKA53</strain>
    </source>
</reference>
<comment type="pathway">
    <text evidence="1">Lipid metabolism.</text>
</comment>
<dbReference type="GO" id="GO:0043810">
    <property type="term" value="F:ornithine-acyl [acyl carrier protein] N-acyltransferase activity"/>
    <property type="evidence" value="ECO:0007669"/>
    <property type="project" value="UniProtKB-EC"/>
</dbReference>
<evidence type="ECO:0000256" key="7">
    <source>
        <dbReference type="ARBA" id="ARBA00039058"/>
    </source>
</evidence>
<evidence type="ECO:0000256" key="8">
    <source>
        <dbReference type="ARBA" id="ARBA00039866"/>
    </source>
</evidence>
<evidence type="ECO:0000256" key="10">
    <source>
        <dbReference type="ARBA" id="ARBA00047785"/>
    </source>
</evidence>
<dbReference type="STRING" id="314232.SKA53_04393"/>
<evidence type="ECO:0000256" key="2">
    <source>
        <dbReference type="ARBA" id="ARBA00022516"/>
    </source>
</evidence>
<comment type="similarity">
    <text evidence="6">Belongs to the acetyltransferase family. OlsB subfamily.</text>
</comment>
<evidence type="ECO:0000256" key="9">
    <source>
        <dbReference type="ARBA" id="ARBA00045724"/>
    </source>
</evidence>
<evidence type="ECO:0000256" key="3">
    <source>
        <dbReference type="ARBA" id="ARBA00022679"/>
    </source>
</evidence>
<dbReference type="EC" id="2.3.2.30" evidence="7"/>
<dbReference type="OrthoDB" id="9787072at2"/>